<name>A0A1G6X235_9SPHI</name>
<evidence type="ECO:0000313" key="2">
    <source>
        <dbReference type="EMBL" id="SDD71477.1"/>
    </source>
</evidence>
<evidence type="ECO:0000313" key="3">
    <source>
        <dbReference type="Proteomes" id="UP000199455"/>
    </source>
</evidence>
<feature type="domain" description="DUF4099" evidence="1">
    <location>
        <begin position="5"/>
        <end position="88"/>
    </location>
</feature>
<reference evidence="3" key="1">
    <citation type="submission" date="2016-10" db="EMBL/GenBank/DDBJ databases">
        <authorList>
            <person name="Varghese N."/>
            <person name="Submissions S."/>
        </authorList>
    </citation>
    <scope>NUCLEOTIDE SEQUENCE [LARGE SCALE GENOMIC DNA]</scope>
    <source>
        <strain evidence="3">DSM 18609</strain>
    </source>
</reference>
<dbReference type="STRING" id="390242.SAMN04488024_107184"/>
<dbReference type="EMBL" id="FMZH01000007">
    <property type="protein sequence ID" value="SDD71477.1"/>
    <property type="molecule type" value="Genomic_DNA"/>
</dbReference>
<dbReference type="Pfam" id="PF13351">
    <property type="entry name" value="DUF4099"/>
    <property type="match status" value="1"/>
</dbReference>
<dbReference type="InterPro" id="IPR025343">
    <property type="entry name" value="DUF4099"/>
</dbReference>
<dbReference type="Proteomes" id="UP000199455">
    <property type="component" value="Unassembled WGS sequence"/>
</dbReference>
<dbReference type="RefSeq" id="WP_090770436.1">
    <property type="nucleotide sequence ID" value="NZ_FMZH01000007.1"/>
</dbReference>
<dbReference type="AlphaFoldDB" id="A0A1G6X235"/>
<sequence>MKTLFQSSDLPLAQLEKLGIYHQGQLLLNPEEISALLSGRRTELISLFELKGEKFDIERLDARLSLRRNANNEVEVLINPIYHSPRQHSLLTDHEMHQLIEGKKDFIAKSIQIEEGISEMYNIEYDRVTNDFVGYSVPQVQAPDLVNGMILDQEQKESFQKGELIELGDGTRFQHRVTQASGLLADRRELILSVLVDGGISYLLIKDIQPLSNISTQLDHHTPSFNKALADMQGVAEPTMQEHKALQIAFTTQENSKSRVR</sequence>
<keyword evidence="3" id="KW-1185">Reference proteome</keyword>
<accession>A0A1G6X235</accession>
<gene>
    <name evidence="2" type="ORF">SAMN04488024_107184</name>
</gene>
<organism evidence="2 3">
    <name type="scientific">Pedobacter soli</name>
    <dbReference type="NCBI Taxonomy" id="390242"/>
    <lineage>
        <taxon>Bacteria</taxon>
        <taxon>Pseudomonadati</taxon>
        <taxon>Bacteroidota</taxon>
        <taxon>Sphingobacteriia</taxon>
        <taxon>Sphingobacteriales</taxon>
        <taxon>Sphingobacteriaceae</taxon>
        <taxon>Pedobacter</taxon>
    </lineage>
</organism>
<proteinExistence type="predicted"/>
<evidence type="ECO:0000259" key="1">
    <source>
        <dbReference type="Pfam" id="PF13351"/>
    </source>
</evidence>
<protein>
    <recommendedName>
        <fullName evidence="1">DUF4099 domain-containing protein</fullName>
    </recommendedName>
</protein>